<dbReference type="PROSITE" id="PS51257">
    <property type="entry name" value="PROKAR_LIPOPROTEIN"/>
    <property type="match status" value="1"/>
</dbReference>
<protein>
    <recommendedName>
        <fullName evidence="3">Plant thionin family protein</fullName>
    </recommendedName>
</protein>
<evidence type="ECO:0008006" key="3">
    <source>
        <dbReference type="Google" id="ProtNLM"/>
    </source>
</evidence>
<organism evidence="2">
    <name type="scientific">Sesamum latifolium</name>
    <dbReference type="NCBI Taxonomy" id="2727402"/>
    <lineage>
        <taxon>Eukaryota</taxon>
        <taxon>Viridiplantae</taxon>
        <taxon>Streptophyta</taxon>
        <taxon>Embryophyta</taxon>
        <taxon>Tracheophyta</taxon>
        <taxon>Spermatophyta</taxon>
        <taxon>Magnoliopsida</taxon>
        <taxon>eudicotyledons</taxon>
        <taxon>Gunneridae</taxon>
        <taxon>Pentapetalae</taxon>
        <taxon>asterids</taxon>
        <taxon>lamiids</taxon>
        <taxon>Lamiales</taxon>
        <taxon>Pedaliaceae</taxon>
        <taxon>Sesamum</taxon>
    </lineage>
</organism>
<feature type="signal peptide" evidence="1">
    <location>
        <begin position="1"/>
        <end position="27"/>
    </location>
</feature>
<accession>A0AAW2XEE1</accession>
<comment type="caution">
    <text evidence="2">The sequence shown here is derived from an EMBL/GenBank/DDBJ whole genome shotgun (WGS) entry which is preliminary data.</text>
</comment>
<evidence type="ECO:0000256" key="1">
    <source>
        <dbReference type="SAM" id="SignalP"/>
    </source>
</evidence>
<gene>
    <name evidence="2" type="ORF">Slati_1193400</name>
</gene>
<proteinExistence type="predicted"/>
<reference evidence="2" key="1">
    <citation type="submission" date="2020-06" db="EMBL/GenBank/DDBJ databases">
        <authorList>
            <person name="Li T."/>
            <person name="Hu X."/>
            <person name="Zhang T."/>
            <person name="Song X."/>
            <person name="Zhang H."/>
            <person name="Dai N."/>
            <person name="Sheng W."/>
            <person name="Hou X."/>
            <person name="Wei L."/>
        </authorList>
    </citation>
    <scope>NUCLEOTIDE SEQUENCE</scope>
    <source>
        <strain evidence="2">KEN1</strain>
        <tissue evidence="2">Leaf</tissue>
    </source>
</reference>
<keyword evidence="1" id="KW-0732">Signal</keyword>
<feature type="chain" id="PRO_5043542612" description="Plant thionin family protein" evidence="1">
    <location>
        <begin position="28"/>
        <end position="72"/>
    </location>
</feature>
<sequence>MAATKTVVSMLILCAFAIILSCNTSHAMTDCMEHCIPVCMKIKGATTTSCEPACEQYCRQVHNKIHPGWYTT</sequence>
<dbReference type="EMBL" id="JACGWN010000004">
    <property type="protein sequence ID" value="KAL0452153.1"/>
    <property type="molecule type" value="Genomic_DNA"/>
</dbReference>
<name>A0AAW2XEE1_9LAMI</name>
<reference evidence="2" key="2">
    <citation type="journal article" date="2024" name="Plant">
        <title>Genomic evolution and insights into agronomic trait innovations of Sesamum species.</title>
        <authorList>
            <person name="Miao H."/>
            <person name="Wang L."/>
            <person name="Qu L."/>
            <person name="Liu H."/>
            <person name="Sun Y."/>
            <person name="Le M."/>
            <person name="Wang Q."/>
            <person name="Wei S."/>
            <person name="Zheng Y."/>
            <person name="Lin W."/>
            <person name="Duan Y."/>
            <person name="Cao H."/>
            <person name="Xiong S."/>
            <person name="Wang X."/>
            <person name="Wei L."/>
            <person name="Li C."/>
            <person name="Ma Q."/>
            <person name="Ju M."/>
            <person name="Zhao R."/>
            <person name="Li G."/>
            <person name="Mu C."/>
            <person name="Tian Q."/>
            <person name="Mei H."/>
            <person name="Zhang T."/>
            <person name="Gao T."/>
            <person name="Zhang H."/>
        </authorList>
    </citation>
    <scope>NUCLEOTIDE SEQUENCE</scope>
    <source>
        <strain evidence="2">KEN1</strain>
    </source>
</reference>
<evidence type="ECO:0000313" key="2">
    <source>
        <dbReference type="EMBL" id="KAL0452153.1"/>
    </source>
</evidence>
<dbReference type="AlphaFoldDB" id="A0AAW2XEE1"/>